<dbReference type="PROSITE" id="PS51746">
    <property type="entry name" value="PPM_2"/>
    <property type="match status" value="1"/>
</dbReference>
<reference evidence="2" key="1">
    <citation type="journal article" date="2020" name="Microb. Genom.">
        <title>Genetic diversity of clinical and environmental Mucorales isolates obtained from an investigation of mucormycosis cases among solid organ transplant recipients.</title>
        <authorList>
            <person name="Nguyen M.H."/>
            <person name="Kaul D."/>
            <person name="Muto C."/>
            <person name="Cheng S.J."/>
            <person name="Richter R.A."/>
            <person name="Bruno V.M."/>
            <person name="Liu G."/>
            <person name="Beyhan S."/>
            <person name="Sundermann A.J."/>
            <person name="Mounaud S."/>
            <person name="Pasculle A.W."/>
            <person name="Nierman W.C."/>
            <person name="Driscoll E."/>
            <person name="Cumbie R."/>
            <person name="Clancy C.J."/>
            <person name="Dupont C.L."/>
        </authorList>
    </citation>
    <scope>NUCLEOTIDE SEQUENCE</scope>
    <source>
        <strain evidence="2">GL11</strain>
    </source>
</reference>
<dbReference type="Gene3D" id="3.60.40.10">
    <property type="entry name" value="PPM-type phosphatase domain"/>
    <property type="match status" value="1"/>
</dbReference>
<proteinExistence type="predicted"/>
<evidence type="ECO:0000313" key="3">
    <source>
        <dbReference type="Proteomes" id="UP000716291"/>
    </source>
</evidence>
<dbReference type="SUPFAM" id="SSF81606">
    <property type="entry name" value="PP2C-like"/>
    <property type="match status" value="1"/>
</dbReference>
<dbReference type="GO" id="GO:0005739">
    <property type="term" value="C:mitochondrion"/>
    <property type="evidence" value="ECO:0007669"/>
    <property type="project" value="TreeGrafter"/>
</dbReference>
<evidence type="ECO:0000313" key="2">
    <source>
        <dbReference type="EMBL" id="KAG1302301.1"/>
    </source>
</evidence>
<dbReference type="CDD" id="cd00143">
    <property type="entry name" value="PP2Cc"/>
    <property type="match status" value="1"/>
</dbReference>
<gene>
    <name evidence="2" type="ORF">G6F64_011046</name>
</gene>
<dbReference type="PANTHER" id="PTHR13832">
    <property type="entry name" value="PROTEIN PHOSPHATASE 2C"/>
    <property type="match status" value="1"/>
</dbReference>
<organism evidence="2 3">
    <name type="scientific">Rhizopus oryzae</name>
    <name type="common">Mucormycosis agent</name>
    <name type="synonym">Rhizopus arrhizus var. delemar</name>
    <dbReference type="NCBI Taxonomy" id="64495"/>
    <lineage>
        <taxon>Eukaryota</taxon>
        <taxon>Fungi</taxon>
        <taxon>Fungi incertae sedis</taxon>
        <taxon>Mucoromycota</taxon>
        <taxon>Mucoromycotina</taxon>
        <taxon>Mucoromycetes</taxon>
        <taxon>Mucorales</taxon>
        <taxon>Mucorineae</taxon>
        <taxon>Rhizopodaceae</taxon>
        <taxon>Rhizopus</taxon>
    </lineage>
</organism>
<feature type="domain" description="PPM-type phosphatase" evidence="1">
    <location>
        <begin position="80"/>
        <end position="444"/>
    </location>
</feature>
<dbReference type="InterPro" id="IPR015655">
    <property type="entry name" value="PP2C"/>
</dbReference>
<dbReference type="SMART" id="SM00332">
    <property type="entry name" value="PP2Cc"/>
    <property type="match status" value="1"/>
</dbReference>
<comment type="caution">
    <text evidence="2">The sequence shown here is derived from an EMBL/GenBank/DDBJ whole genome shotgun (WGS) entry which is preliminary data.</text>
</comment>
<accession>A0A9P6X0H0</accession>
<dbReference type="AlphaFoldDB" id="A0A9P6X0H0"/>
<sequence length="492" mass="56130">MPGSLRTTLITVAGLSGIGSAGGYYYFKTTDKESQLVVPVKEAYVPKHYDRRPFQLLSKEEIDKRLRSGQFANQIQVNYVKAVYTNQLPSNNPVEDTFSINTFQQGLIAGVYDGHIGPHCSKLIRQQLPIYMARELNKQQSRSEQDIENAISTAFVDLDQDIQQRFYDIFPKNLKRTTEKDIQAAVARQPDQQATQAIIDEAINGSCALTVYLKDGVVYSANTGDSRVVVISQDEDGNWKGRRLVEEESPANPDWRVHMMSQHPPEESNALIVRNRIFGLIAVGGSAFGDIMYKVPVEYQTKVLPFLPYDTYKTFSRYHHRIVANYRTPPYLSSRPLVSRHKLEKGDKFIVLGTDGLWDELSWYDVRSTDGDQVAAEIMSRWKTMGEMNPATHLVREALLFDAVYKNVRVKEPVENEEFELSKRLTRQPSRYFRDDITVTVIELGDQSNTELDLKNVGPVHQAKEVEADVPRLADPSKKRQSWFLGWAWSRL</sequence>
<keyword evidence="3" id="KW-1185">Reference proteome</keyword>
<dbReference type="PANTHER" id="PTHR13832:SF792">
    <property type="entry name" value="GM14286P"/>
    <property type="match status" value="1"/>
</dbReference>
<dbReference type="Proteomes" id="UP000716291">
    <property type="component" value="Unassembled WGS sequence"/>
</dbReference>
<dbReference type="OrthoDB" id="420076at2759"/>
<dbReference type="Pfam" id="PF00481">
    <property type="entry name" value="PP2C"/>
    <property type="match status" value="1"/>
</dbReference>
<dbReference type="InterPro" id="IPR001932">
    <property type="entry name" value="PPM-type_phosphatase-like_dom"/>
</dbReference>
<dbReference type="EMBL" id="JAANQT010002510">
    <property type="protein sequence ID" value="KAG1302301.1"/>
    <property type="molecule type" value="Genomic_DNA"/>
</dbReference>
<evidence type="ECO:0000259" key="1">
    <source>
        <dbReference type="PROSITE" id="PS51746"/>
    </source>
</evidence>
<dbReference type="GO" id="GO:0004741">
    <property type="term" value="F:[pyruvate dehydrogenase (acetyl-transferring)]-phosphatase activity"/>
    <property type="evidence" value="ECO:0007669"/>
    <property type="project" value="TreeGrafter"/>
</dbReference>
<name>A0A9P6X0H0_RHIOR</name>
<dbReference type="InterPro" id="IPR036457">
    <property type="entry name" value="PPM-type-like_dom_sf"/>
</dbReference>
<protein>
    <recommendedName>
        <fullName evidence="1">PPM-type phosphatase domain-containing protein</fullName>
    </recommendedName>
</protein>